<dbReference type="Pfam" id="PF12822">
    <property type="entry name" value="ECF_trnsprt"/>
    <property type="match status" value="1"/>
</dbReference>
<evidence type="ECO:0000256" key="7">
    <source>
        <dbReference type="ARBA" id="ARBA00023136"/>
    </source>
</evidence>
<accession>A0A9D1P1W5</accession>
<comment type="caution">
    <text evidence="9">The sequence shown here is derived from an EMBL/GenBank/DDBJ whole genome shotgun (WGS) entry which is preliminary data.</text>
</comment>
<dbReference type="GO" id="GO:0005886">
    <property type="term" value="C:plasma membrane"/>
    <property type="evidence" value="ECO:0007669"/>
    <property type="project" value="UniProtKB-SubCell"/>
</dbReference>
<reference evidence="9" key="2">
    <citation type="journal article" date="2021" name="PeerJ">
        <title>Extensive microbial diversity within the chicken gut microbiome revealed by metagenomics and culture.</title>
        <authorList>
            <person name="Gilroy R."/>
            <person name="Ravi A."/>
            <person name="Getino M."/>
            <person name="Pursley I."/>
            <person name="Horton D.L."/>
            <person name="Alikhan N.F."/>
            <person name="Baker D."/>
            <person name="Gharbi K."/>
            <person name="Hall N."/>
            <person name="Watson M."/>
            <person name="Adriaenssens E.M."/>
            <person name="Foster-Nyarko E."/>
            <person name="Jarju S."/>
            <person name="Secka A."/>
            <person name="Antonio M."/>
            <person name="Oren A."/>
            <person name="Chaudhuri R.R."/>
            <person name="La Ragione R."/>
            <person name="Hildebrand F."/>
            <person name="Pallen M.J."/>
        </authorList>
    </citation>
    <scope>NUCLEOTIDE SEQUENCE</scope>
    <source>
        <strain evidence="9">ChiBcec6-7307</strain>
    </source>
</reference>
<comment type="subcellular location">
    <subcellularLocation>
        <location evidence="1">Cell membrane</location>
        <topology evidence="1">Multi-pass membrane protein</topology>
    </subcellularLocation>
</comment>
<evidence type="ECO:0000313" key="9">
    <source>
        <dbReference type="EMBL" id="HIV24098.1"/>
    </source>
</evidence>
<evidence type="ECO:0000256" key="3">
    <source>
        <dbReference type="ARBA" id="ARBA00022448"/>
    </source>
</evidence>
<name>A0A9D1P1W5_9FIRM</name>
<feature type="transmembrane region" description="Helical" evidence="8">
    <location>
        <begin position="123"/>
        <end position="145"/>
    </location>
</feature>
<feature type="transmembrane region" description="Helical" evidence="8">
    <location>
        <begin position="51"/>
        <end position="75"/>
    </location>
</feature>
<reference evidence="9" key="1">
    <citation type="submission" date="2020-10" db="EMBL/GenBank/DDBJ databases">
        <authorList>
            <person name="Gilroy R."/>
        </authorList>
    </citation>
    <scope>NUCLEOTIDE SEQUENCE</scope>
    <source>
        <strain evidence="9">ChiBcec6-7307</strain>
    </source>
</reference>
<keyword evidence="4" id="KW-1003">Cell membrane</keyword>
<feature type="transmembrane region" description="Helical" evidence="8">
    <location>
        <begin position="151"/>
        <end position="174"/>
    </location>
</feature>
<dbReference type="InterPro" id="IPR024529">
    <property type="entry name" value="ECF_trnsprt_substrate-spec"/>
</dbReference>
<dbReference type="Gene3D" id="1.10.1760.20">
    <property type="match status" value="1"/>
</dbReference>
<evidence type="ECO:0000313" key="10">
    <source>
        <dbReference type="Proteomes" id="UP000886889"/>
    </source>
</evidence>
<feature type="transmembrane region" description="Helical" evidence="8">
    <location>
        <begin position="87"/>
        <end position="111"/>
    </location>
</feature>
<evidence type="ECO:0000256" key="5">
    <source>
        <dbReference type="ARBA" id="ARBA00022692"/>
    </source>
</evidence>
<gene>
    <name evidence="9" type="ORF">IAC80_09225</name>
</gene>
<evidence type="ECO:0000256" key="4">
    <source>
        <dbReference type="ARBA" id="ARBA00022475"/>
    </source>
</evidence>
<keyword evidence="7 8" id="KW-0472">Membrane</keyword>
<feature type="transmembrane region" description="Helical" evidence="8">
    <location>
        <begin position="181"/>
        <end position="201"/>
    </location>
</feature>
<evidence type="ECO:0000256" key="2">
    <source>
        <dbReference type="ARBA" id="ARBA00005540"/>
    </source>
</evidence>
<organism evidence="9 10">
    <name type="scientific">Candidatus Merdiplasma excrementigallinarum</name>
    <dbReference type="NCBI Taxonomy" id="2840864"/>
    <lineage>
        <taxon>Bacteria</taxon>
        <taxon>Bacillati</taxon>
        <taxon>Bacillota</taxon>
        <taxon>Clostridia</taxon>
        <taxon>Lachnospirales</taxon>
        <taxon>Lachnospiraceae</taxon>
        <taxon>Lachnospiraceae incertae sedis</taxon>
        <taxon>Candidatus Merdiplasma</taxon>
    </lineage>
</organism>
<comment type="similarity">
    <text evidence="2">Belongs to the prokaryotic riboflavin transporter (P-RFT) (TC 2.A.87) family.</text>
</comment>
<keyword evidence="5 8" id="KW-0812">Transmembrane</keyword>
<evidence type="ECO:0000256" key="6">
    <source>
        <dbReference type="ARBA" id="ARBA00022989"/>
    </source>
</evidence>
<dbReference type="PANTHER" id="PTHR38438">
    <property type="entry name" value="RIBOFLAVIN TRANSPORTER RIBU"/>
    <property type="match status" value="1"/>
</dbReference>
<dbReference type="PANTHER" id="PTHR38438:SF1">
    <property type="entry name" value="RIBOFLAVIN TRANSPORTER RIBU"/>
    <property type="match status" value="1"/>
</dbReference>
<dbReference type="AlphaFoldDB" id="A0A9D1P1W5"/>
<keyword evidence="3" id="KW-0813">Transport</keyword>
<evidence type="ECO:0000256" key="1">
    <source>
        <dbReference type="ARBA" id="ARBA00004651"/>
    </source>
</evidence>
<dbReference type="Proteomes" id="UP000886889">
    <property type="component" value="Unassembled WGS sequence"/>
</dbReference>
<sequence length="257" mass="27656">MNIETLIQQVRDNLQFLLVCVLVVAAIVAAAKIAEKTILKDTVIRISRTKYITVCGMLGALAAILHIFDFPLLFLAPEFYKLDFGELPAMIGGFFLGPVGAVIIELAKILLKLVIKGTSTAFVGDFANFVIGCTLLVPASIVYHLKKTKTNAAAGLAVGTVVMAVFGTAFNAVYLLPAFSALYGMPLDAIIGMGTAINGNVNSVFTFVVFTVFPLNLIKGALVSVLTMLLYKRISLFLHNLAADGMSRRTVRRAQRP</sequence>
<proteinExistence type="inferred from homology"/>
<dbReference type="GO" id="GO:0032217">
    <property type="term" value="F:riboflavin transmembrane transporter activity"/>
    <property type="evidence" value="ECO:0007669"/>
    <property type="project" value="InterPro"/>
</dbReference>
<evidence type="ECO:0000256" key="8">
    <source>
        <dbReference type="SAM" id="Phobius"/>
    </source>
</evidence>
<feature type="transmembrane region" description="Helical" evidence="8">
    <location>
        <begin position="14"/>
        <end position="31"/>
    </location>
</feature>
<keyword evidence="6 8" id="KW-1133">Transmembrane helix</keyword>
<dbReference type="InterPro" id="IPR025720">
    <property type="entry name" value="RibU"/>
</dbReference>
<protein>
    <submittedName>
        <fullName evidence="9">ECF transporter S component</fullName>
    </submittedName>
</protein>
<dbReference type="EMBL" id="DVOS01000075">
    <property type="protein sequence ID" value="HIV24098.1"/>
    <property type="molecule type" value="Genomic_DNA"/>
</dbReference>